<name>A0A6J6KLV0_9ZZZZ</name>
<dbReference type="GO" id="GO:0016052">
    <property type="term" value="P:carbohydrate catabolic process"/>
    <property type="evidence" value="ECO:0007669"/>
    <property type="project" value="TreeGrafter"/>
</dbReference>
<evidence type="ECO:0000256" key="1">
    <source>
        <dbReference type="ARBA" id="ARBA00010646"/>
    </source>
</evidence>
<dbReference type="Pfam" id="PF01183">
    <property type="entry name" value="Glyco_hydro_25"/>
    <property type="match status" value="1"/>
</dbReference>
<sequence>MTAQAPNFVSPLLQFALRRNESDSVILSRLSKSVLFIAVTLVLSLLAVPSEAAVKRSVSMTPIPASLIAGQQITLSGKTTGGLKGSKVKIQIKQGKKWKTLKTVKSKKKGGKWSATITAPASTPALSIRALSGTKKTKVQSIAVVAPLNFVTVGPGTRILGVDLSRWQSIGEALDFNRMAAAGVAYAFIKGSDGLATEDEKAVPHVTEWAPAAKAAGILVGYYHFARIPVTADPNVIVADAQAQAAQAAARLAALGGYDERTLPYVLDVEGVDPTITDEMVTLWTFTWLDAMQAATARVPIFYSYRNFIASRYLQDAPTIEKFRNYHLWLAQPGNPADPAVQVGQGLSGRPCYESAWKQTDCSYVWTFWQYTNSGDRELYGIPWRPSSGDCPVDVTLCRPGRDSGRNHLDLNVFNGTAADLTALVSGSWVRSAAEYR</sequence>
<dbReference type="PROSITE" id="PS51904">
    <property type="entry name" value="GLYCOSYL_HYDROL_F25_2"/>
    <property type="match status" value="1"/>
</dbReference>
<dbReference type="PANTHER" id="PTHR34135">
    <property type="entry name" value="LYSOZYME"/>
    <property type="match status" value="1"/>
</dbReference>
<protein>
    <submittedName>
        <fullName evidence="2">Unannotated protein</fullName>
    </submittedName>
</protein>
<dbReference type="InterPro" id="IPR002053">
    <property type="entry name" value="Glyco_hydro_25"/>
</dbReference>
<proteinExistence type="inferred from homology"/>
<dbReference type="GO" id="GO:0003796">
    <property type="term" value="F:lysozyme activity"/>
    <property type="evidence" value="ECO:0007669"/>
    <property type="project" value="InterPro"/>
</dbReference>
<dbReference type="EMBL" id="CAEZWD010000064">
    <property type="protein sequence ID" value="CAB4649978.1"/>
    <property type="molecule type" value="Genomic_DNA"/>
</dbReference>
<dbReference type="CDD" id="cd00599">
    <property type="entry name" value="GH25_muramidase"/>
    <property type="match status" value="1"/>
</dbReference>
<dbReference type="PANTHER" id="PTHR34135:SF2">
    <property type="entry name" value="LYSOZYME"/>
    <property type="match status" value="1"/>
</dbReference>
<comment type="similarity">
    <text evidence="1">Belongs to the glycosyl hydrolase 25 family.</text>
</comment>
<accession>A0A6J6KLV0</accession>
<dbReference type="Gene3D" id="3.20.20.80">
    <property type="entry name" value="Glycosidases"/>
    <property type="match status" value="1"/>
</dbReference>
<dbReference type="GO" id="GO:0016998">
    <property type="term" value="P:cell wall macromolecule catabolic process"/>
    <property type="evidence" value="ECO:0007669"/>
    <property type="project" value="InterPro"/>
</dbReference>
<dbReference type="InterPro" id="IPR017853">
    <property type="entry name" value="GH"/>
</dbReference>
<evidence type="ECO:0000313" key="2">
    <source>
        <dbReference type="EMBL" id="CAB4649978.1"/>
    </source>
</evidence>
<organism evidence="2">
    <name type="scientific">freshwater metagenome</name>
    <dbReference type="NCBI Taxonomy" id="449393"/>
    <lineage>
        <taxon>unclassified sequences</taxon>
        <taxon>metagenomes</taxon>
        <taxon>ecological metagenomes</taxon>
    </lineage>
</organism>
<dbReference type="GO" id="GO:0009253">
    <property type="term" value="P:peptidoglycan catabolic process"/>
    <property type="evidence" value="ECO:0007669"/>
    <property type="project" value="InterPro"/>
</dbReference>
<gene>
    <name evidence="2" type="ORF">UFOPK2171_00601</name>
</gene>
<dbReference type="SUPFAM" id="SSF51445">
    <property type="entry name" value="(Trans)glycosidases"/>
    <property type="match status" value="1"/>
</dbReference>
<reference evidence="2" key="1">
    <citation type="submission" date="2020-05" db="EMBL/GenBank/DDBJ databases">
        <authorList>
            <person name="Chiriac C."/>
            <person name="Salcher M."/>
            <person name="Ghai R."/>
            <person name="Kavagutti S V."/>
        </authorList>
    </citation>
    <scope>NUCLEOTIDE SEQUENCE</scope>
</reference>
<dbReference type="AlphaFoldDB" id="A0A6J6KLV0"/>